<evidence type="ECO:0000313" key="1">
    <source>
        <dbReference type="EMBL" id="KIJ94143.1"/>
    </source>
</evidence>
<dbReference type="AlphaFoldDB" id="A0A0C9WYT4"/>
<reference evidence="2" key="2">
    <citation type="submission" date="2015-01" db="EMBL/GenBank/DDBJ databases">
        <title>Evolutionary Origins and Diversification of the Mycorrhizal Mutualists.</title>
        <authorList>
            <consortium name="DOE Joint Genome Institute"/>
            <consortium name="Mycorrhizal Genomics Consortium"/>
            <person name="Kohler A."/>
            <person name="Kuo A."/>
            <person name="Nagy L.G."/>
            <person name="Floudas D."/>
            <person name="Copeland A."/>
            <person name="Barry K.W."/>
            <person name="Cichocki N."/>
            <person name="Veneault-Fourrey C."/>
            <person name="LaButti K."/>
            <person name="Lindquist E.A."/>
            <person name="Lipzen A."/>
            <person name="Lundell T."/>
            <person name="Morin E."/>
            <person name="Murat C."/>
            <person name="Riley R."/>
            <person name="Ohm R."/>
            <person name="Sun H."/>
            <person name="Tunlid A."/>
            <person name="Henrissat B."/>
            <person name="Grigoriev I.V."/>
            <person name="Hibbett D.S."/>
            <person name="Martin F."/>
        </authorList>
    </citation>
    <scope>NUCLEOTIDE SEQUENCE [LARGE SCALE GENOMIC DNA]</scope>
    <source>
        <strain evidence="2">LaAM-08-1</strain>
    </source>
</reference>
<organism evidence="1 2">
    <name type="scientific">Laccaria amethystina LaAM-08-1</name>
    <dbReference type="NCBI Taxonomy" id="1095629"/>
    <lineage>
        <taxon>Eukaryota</taxon>
        <taxon>Fungi</taxon>
        <taxon>Dikarya</taxon>
        <taxon>Basidiomycota</taxon>
        <taxon>Agaricomycotina</taxon>
        <taxon>Agaricomycetes</taxon>
        <taxon>Agaricomycetidae</taxon>
        <taxon>Agaricales</taxon>
        <taxon>Agaricineae</taxon>
        <taxon>Hydnangiaceae</taxon>
        <taxon>Laccaria</taxon>
    </lineage>
</organism>
<reference evidence="1 2" key="1">
    <citation type="submission" date="2014-04" db="EMBL/GenBank/DDBJ databases">
        <authorList>
            <consortium name="DOE Joint Genome Institute"/>
            <person name="Kuo A."/>
            <person name="Kohler A."/>
            <person name="Nagy L.G."/>
            <person name="Floudas D."/>
            <person name="Copeland A."/>
            <person name="Barry K.W."/>
            <person name="Cichocki N."/>
            <person name="Veneault-Fourrey C."/>
            <person name="LaButti K."/>
            <person name="Lindquist E.A."/>
            <person name="Lipzen A."/>
            <person name="Lundell T."/>
            <person name="Morin E."/>
            <person name="Murat C."/>
            <person name="Sun H."/>
            <person name="Tunlid A."/>
            <person name="Henrissat B."/>
            <person name="Grigoriev I.V."/>
            <person name="Hibbett D.S."/>
            <person name="Martin F."/>
            <person name="Nordberg H.P."/>
            <person name="Cantor M.N."/>
            <person name="Hua S.X."/>
        </authorList>
    </citation>
    <scope>NUCLEOTIDE SEQUENCE [LARGE SCALE GENOMIC DNA]</scope>
    <source>
        <strain evidence="1 2">LaAM-08-1</strain>
    </source>
</reference>
<dbReference type="EMBL" id="KN838807">
    <property type="protein sequence ID" value="KIJ94143.1"/>
    <property type="molecule type" value="Genomic_DNA"/>
</dbReference>
<proteinExistence type="predicted"/>
<evidence type="ECO:0000313" key="2">
    <source>
        <dbReference type="Proteomes" id="UP000054477"/>
    </source>
</evidence>
<sequence>MVTTYRYSSSSSPLHCIALKRSSPPTDRVINCMEYLKNTYPRQWEELNEGPFPTLIMCHKDITSDNQGPHDRC</sequence>
<dbReference type="Proteomes" id="UP000054477">
    <property type="component" value="Unassembled WGS sequence"/>
</dbReference>
<accession>A0A0C9WYT4</accession>
<name>A0A0C9WYT4_9AGAR</name>
<keyword evidence="2" id="KW-1185">Reference proteome</keyword>
<gene>
    <name evidence="1" type="ORF">K443DRAFT_369017</name>
</gene>
<dbReference type="HOGENOM" id="CLU_2705196_0_0_1"/>
<protein>
    <submittedName>
        <fullName evidence="1">Unplaced genomic scaffold K443scaffold_272, whole genome shotgun sequence</fullName>
    </submittedName>
</protein>